<accession>A0A0P8X2Y8</accession>
<protein>
    <submittedName>
        <fullName evidence="1">Uncharacterized protein</fullName>
    </submittedName>
</protein>
<reference evidence="1 2" key="1">
    <citation type="submission" date="2015-09" db="EMBL/GenBank/DDBJ databases">
        <title>Genome sequence of Oxobacter pfennigii DSM 3222.</title>
        <authorList>
            <person name="Poehlein A."/>
            <person name="Bengelsdorf F.R."/>
            <person name="Schiel-Bengelsdorf B."/>
            <person name="Duerre P."/>
            <person name="Daniel R."/>
        </authorList>
    </citation>
    <scope>NUCLEOTIDE SEQUENCE [LARGE SCALE GENOMIC DNA]</scope>
    <source>
        <strain evidence="1 2">DSM 3222</strain>
    </source>
</reference>
<name>A0A0P8X2Y8_9CLOT</name>
<evidence type="ECO:0000313" key="1">
    <source>
        <dbReference type="EMBL" id="KPU45151.1"/>
    </source>
</evidence>
<sequence>MLFEVDKYLYLIILREEEERCQKKLKNGQQIY</sequence>
<organism evidence="1 2">
    <name type="scientific">Oxobacter pfennigii</name>
    <dbReference type="NCBI Taxonomy" id="36849"/>
    <lineage>
        <taxon>Bacteria</taxon>
        <taxon>Bacillati</taxon>
        <taxon>Bacillota</taxon>
        <taxon>Clostridia</taxon>
        <taxon>Eubacteriales</taxon>
        <taxon>Clostridiaceae</taxon>
        <taxon>Oxobacter</taxon>
    </lineage>
</organism>
<dbReference type="AlphaFoldDB" id="A0A0P8X2Y8"/>
<comment type="caution">
    <text evidence="1">The sequence shown here is derived from an EMBL/GenBank/DDBJ whole genome shotgun (WGS) entry which is preliminary data.</text>
</comment>
<dbReference type="Proteomes" id="UP000050326">
    <property type="component" value="Unassembled WGS sequence"/>
</dbReference>
<dbReference type="EMBL" id="LKET01000027">
    <property type="protein sequence ID" value="KPU45151.1"/>
    <property type="molecule type" value="Genomic_DNA"/>
</dbReference>
<gene>
    <name evidence="1" type="ORF">OXPF_12780</name>
</gene>
<dbReference type="STRING" id="36849.OXPF_12780"/>
<keyword evidence="2" id="KW-1185">Reference proteome</keyword>
<proteinExistence type="predicted"/>
<evidence type="ECO:0000313" key="2">
    <source>
        <dbReference type="Proteomes" id="UP000050326"/>
    </source>
</evidence>